<dbReference type="Proteomes" id="UP000070353">
    <property type="component" value="Unassembled WGS sequence"/>
</dbReference>
<proteinExistence type="predicted"/>
<evidence type="ECO:0000313" key="1">
    <source>
        <dbReference type="EMBL" id="KXU04721.1"/>
    </source>
</evidence>
<sequence>MFSLNHPNGKIFENKLTLTKTQQDNVVKGIVKNYDIDSIEFLELKKDIKTGTYHLIFIINDKIKTGLSVSRIDELNSNLNNIGLSPIENFKELKRGQPLDETEEILNFIKVKYIGE</sequence>
<gene>
    <name evidence="1" type="ORF">SORDD24_01115</name>
</gene>
<protein>
    <submittedName>
        <fullName evidence="1">Uncharacterized protein</fullName>
    </submittedName>
</protein>
<name>A0A139QQS4_STROR</name>
<dbReference type="AlphaFoldDB" id="A0A139QQS4"/>
<evidence type="ECO:0000313" key="2">
    <source>
        <dbReference type="Proteomes" id="UP000070353"/>
    </source>
</evidence>
<dbReference type="EMBL" id="LQZB01000112">
    <property type="protein sequence ID" value="KXU04721.1"/>
    <property type="molecule type" value="Genomic_DNA"/>
</dbReference>
<reference evidence="1 2" key="1">
    <citation type="submission" date="2016-01" db="EMBL/GenBank/DDBJ databases">
        <title>Highly variable Streptococcus oralis are common among viridans streptococci isolated from primates.</title>
        <authorList>
            <person name="Denapaite D."/>
            <person name="Rieger M."/>
            <person name="Koendgen S."/>
            <person name="Brueckner R."/>
            <person name="Ochigava I."/>
            <person name="Kappeler P."/>
            <person name="Maetz-Rensing K."/>
            <person name="Leendertz F."/>
            <person name="Hakenbeck R."/>
        </authorList>
    </citation>
    <scope>NUCLEOTIDE SEQUENCE [LARGE SCALE GENOMIC DNA]</scope>
    <source>
        <strain evidence="1 2">DD24</strain>
    </source>
</reference>
<dbReference type="PATRIC" id="fig|1303.84.peg.1212"/>
<organism evidence="1 2">
    <name type="scientific">Streptococcus oralis</name>
    <dbReference type="NCBI Taxonomy" id="1303"/>
    <lineage>
        <taxon>Bacteria</taxon>
        <taxon>Bacillati</taxon>
        <taxon>Bacillota</taxon>
        <taxon>Bacilli</taxon>
        <taxon>Lactobacillales</taxon>
        <taxon>Streptococcaceae</taxon>
        <taxon>Streptococcus</taxon>
    </lineage>
</organism>
<comment type="caution">
    <text evidence="1">The sequence shown here is derived from an EMBL/GenBank/DDBJ whole genome shotgun (WGS) entry which is preliminary data.</text>
</comment>
<accession>A0A139QQS4</accession>